<evidence type="ECO:0000259" key="10">
    <source>
        <dbReference type="PROSITE" id="PS50089"/>
    </source>
</evidence>
<feature type="domain" description="RING-type" evidence="10">
    <location>
        <begin position="136"/>
        <end position="177"/>
    </location>
</feature>
<dbReference type="InterPro" id="IPR013083">
    <property type="entry name" value="Znf_RING/FYVE/PHD"/>
</dbReference>
<dbReference type="InterPro" id="IPR001841">
    <property type="entry name" value="Znf_RING"/>
</dbReference>
<dbReference type="SUPFAM" id="SSF57850">
    <property type="entry name" value="RING/U-box"/>
    <property type="match status" value="1"/>
</dbReference>
<dbReference type="Gene3D" id="3.30.40.10">
    <property type="entry name" value="Zinc/RING finger domain, C3HC4 (zinc finger)"/>
    <property type="match status" value="1"/>
</dbReference>
<name>A0A8T3A6V7_DENNO</name>
<evidence type="ECO:0000313" key="11">
    <source>
        <dbReference type="EMBL" id="KAI0492296.1"/>
    </source>
</evidence>
<evidence type="ECO:0000256" key="3">
    <source>
        <dbReference type="ARBA" id="ARBA00022679"/>
    </source>
</evidence>
<dbReference type="AlphaFoldDB" id="A0A8T3A6V7"/>
<dbReference type="PROSITE" id="PS50089">
    <property type="entry name" value="ZF_RING_2"/>
    <property type="match status" value="1"/>
</dbReference>
<evidence type="ECO:0000256" key="4">
    <source>
        <dbReference type="ARBA" id="ARBA00022723"/>
    </source>
</evidence>
<dbReference type="EC" id="2.3.2.27" evidence="2"/>
<organism evidence="11 12">
    <name type="scientific">Dendrobium nobile</name>
    <name type="common">Orchid</name>
    <dbReference type="NCBI Taxonomy" id="94219"/>
    <lineage>
        <taxon>Eukaryota</taxon>
        <taxon>Viridiplantae</taxon>
        <taxon>Streptophyta</taxon>
        <taxon>Embryophyta</taxon>
        <taxon>Tracheophyta</taxon>
        <taxon>Spermatophyta</taxon>
        <taxon>Magnoliopsida</taxon>
        <taxon>Liliopsida</taxon>
        <taxon>Asparagales</taxon>
        <taxon>Orchidaceae</taxon>
        <taxon>Epidendroideae</taxon>
        <taxon>Malaxideae</taxon>
        <taxon>Dendrobiinae</taxon>
        <taxon>Dendrobium</taxon>
    </lineage>
</organism>
<dbReference type="OrthoDB" id="745734at2759"/>
<evidence type="ECO:0000256" key="6">
    <source>
        <dbReference type="ARBA" id="ARBA00022786"/>
    </source>
</evidence>
<dbReference type="Pfam" id="PF13639">
    <property type="entry name" value="zf-RING_2"/>
    <property type="match status" value="1"/>
</dbReference>
<dbReference type="GO" id="GO:0061630">
    <property type="term" value="F:ubiquitin protein ligase activity"/>
    <property type="evidence" value="ECO:0007669"/>
    <property type="project" value="UniProtKB-EC"/>
</dbReference>
<dbReference type="PANTHER" id="PTHR22937">
    <property type="entry name" value="E3 UBIQUITIN-PROTEIN LIGASE RNF165"/>
    <property type="match status" value="1"/>
</dbReference>
<accession>A0A8T3A6V7</accession>
<keyword evidence="3" id="KW-0808">Transferase</keyword>
<evidence type="ECO:0000256" key="9">
    <source>
        <dbReference type="SAM" id="MobiDB-lite"/>
    </source>
</evidence>
<dbReference type="GO" id="GO:0008270">
    <property type="term" value="F:zinc ion binding"/>
    <property type="evidence" value="ECO:0007669"/>
    <property type="project" value="UniProtKB-KW"/>
</dbReference>
<feature type="compositionally biased region" description="Polar residues" evidence="9">
    <location>
        <begin position="96"/>
        <end position="110"/>
    </location>
</feature>
<evidence type="ECO:0000256" key="7">
    <source>
        <dbReference type="ARBA" id="ARBA00022833"/>
    </source>
</evidence>
<dbReference type="EMBL" id="JAGYWB010000018">
    <property type="protein sequence ID" value="KAI0492296.1"/>
    <property type="molecule type" value="Genomic_DNA"/>
</dbReference>
<reference evidence="11" key="1">
    <citation type="journal article" date="2022" name="Front. Genet.">
        <title>Chromosome-Scale Assembly of the Dendrobium nobile Genome Provides Insights Into the Molecular Mechanism of the Biosynthesis of the Medicinal Active Ingredient of Dendrobium.</title>
        <authorList>
            <person name="Xu Q."/>
            <person name="Niu S.-C."/>
            <person name="Li K.-L."/>
            <person name="Zheng P.-J."/>
            <person name="Zhang X.-J."/>
            <person name="Jia Y."/>
            <person name="Liu Y."/>
            <person name="Niu Y.-X."/>
            <person name="Yu L.-H."/>
            <person name="Chen D.-F."/>
            <person name="Zhang G.-Q."/>
        </authorList>
    </citation>
    <scope>NUCLEOTIDE SEQUENCE</scope>
    <source>
        <tissue evidence="11">Leaf</tissue>
    </source>
</reference>
<evidence type="ECO:0000256" key="1">
    <source>
        <dbReference type="ARBA" id="ARBA00000900"/>
    </source>
</evidence>
<gene>
    <name evidence="11" type="ORF">KFK09_026566</name>
</gene>
<keyword evidence="7" id="KW-0862">Zinc</keyword>
<dbReference type="Proteomes" id="UP000829196">
    <property type="component" value="Unassembled WGS sequence"/>
</dbReference>
<keyword evidence="4" id="KW-0479">Metal-binding</keyword>
<protein>
    <recommendedName>
        <fullName evidence="2">RING-type E3 ubiquitin transferase</fullName>
        <ecNumber evidence="2">2.3.2.27</ecNumber>
    </recommendedName>
</protein>
<sequence length="186" mass="21400">MERGFWVQQRLDDTLIFTNISVATGYAYTPQMRSVPAPWMMHSASTRWMMPSVPRPSMHTGPHRQRYELPPRMRSSNTNTTMIHSTTADINERAPEQQNPPNQSSRASNRLSEERISNFLINSLGRLTTTEENIVCTICQEEIKLEKNIAILKCNHIYHVGCIKNWLMIKNECAVCRARAIPDENV</sequence>
<keyword evidence="6" id="KW-0833">Ubl conjugation pathway</keyword>
<feature type="region of interest" description="Disordered" evidence="9">
    <location>
        <begin position="54"/>
        <end position="79"/>
    </location>
</feature>
<evidence type="ECO:0000313" key="12">
    <source>
        <dbReference type="Proteomes" id="UP000829196"/>
    </source>
</evidence>
<feature type="region of interest" description="Disordered" evidence="9">
    <location>
        <begin position="91"/>
        <end position="111"/>
    </location>
</feature>
<dbReference type="SMART" id="SM00184">
    <property type="entry name" value="RING"/>
    <property type="match status" value="1"/>
</dbReference>
<comment type="caution">
    <text evidence="11">The sequence shown here is derived from an EMBL/GenBank/DDBJ whole genome shotgun (WGS) entry which is preliminary data.</text>
</comment>
<comment type="catalytic activity">
    <reaction evidence="1">
        <text>S-ubiquitinyl-[E2 ubiquitin-conjugating enzyme]-L-cysteine + [acceptor protein]-L-lysine = [E2 ubiquitin-conjugating enzyme]-L-cysteine + N(6)-ubiquitinyl-[acceptor protein]-L-lysine.</text>
        <dbReference type="EC" id="2.3.2.27"/>
    </reaction>
</comment>
<keyword evidence="5 8" id="KW-0863">Zinc-finger</keyword>
<evidence type="ECO:0000256" key="5">
    <source>
        <dbReference type="ARBA" id="ARBA00022771"/>
    </source>
</evidence>
<evidence type="ECO:0000256" key="8">
    <source>
        <dbReference type="PROSITE-ProRule" id="PRU00175"/>
    </source>
</evidence>
<evidence type="ECO:0000256" key="2">
    <source>
        <dbReference type="ARBA" id="ARBA00012483"/>
    </source>
</evidence>
<dbReference type="PANTHER" id="PTHR22937:SF65">
    <property type="entry name" value="E3 UBIQUITIN-PROTEIN LIGASE ARK2C"/>
    <property type="match status" value="1"/>
</dbReference>
<dbReference type="InterPro" id="IPR045191">
    <property type="entry name" value="MBR1/2-like"/>
</dbReference>
<proteinExistence type="predicted"/>
<keyword evidence="12" id="KW-1185">Reference proteome</keyword>